<feature type="active site" description="Proton acceptor" evidence="4">
    <location>
        <position position="613"/>
    </location>
</feature>
<dbReference type="Proteomes" id="UP000472265">
    <property type="component" value="Chromosome 8"/>
</dbReference>
<dbReference type="PANTHER" id="PTHR24185">
    <property type="entry name" value="CALCIUM-INDEPENDENT PHOSPHOLIPASE A2-GAMMA"/>
    <property type="match status" value="1"/>
</dbReference>
<feature type="domain" description="PNPLA" evidence="7">
    <location>
        <begin position="432"/>
        <end position="626"/>
    </location>
</feature>
<gene>
    <name evidence="8" type="primary">LOC115586635</name>
</gene>
<keyword evidence="3 4" id="KW-0443">Lipid metabolism</keyword>
<reference evidence="8" key="3">
    <citation type="submission" date="2025-09" db="UniProtKB">
        <authorList>
            <consortium name="Ensembl"/>
        </authorList>
    </citation>
    <scope>IDENTIFICATION</scope>
</reference>
<evidence type="ECO:0000256" key="5">
    <source>
        <dbReference type="SAM" id="Coils"/>
    </source>
</evidence>
<organism evidence="8 9">
    <name type="scientific">Sparus aurata</name>
    <name type="common">Gilthead sea bream</name>
    <dbReference type="NCBI Taxonomy" id="8175"/>
    <lineage>
        <taxon>Eukaryota</taxon>
        <taxon>Metazoa</taxon>
        <taxon>Chordata</taxon>
        <taxon>Craniata</taxon>
        <taxon>Vertebrata</taxon>
        <taxon>Euteleostomi</taxon>
        <taxon>Actinopterygii</taxon>
        <taxon>Neopterygii</taxon>
        <taxon>Teleostei</taxon>
        <taxon>Neoteleostei</taxon>
        <taxon>Acanthomorphata</taxon>
        <taxon>Eupercaria</taxon>
        <taxon>Spariformes</taxon>
        <taxon>Sparidae</taxon>
        <taxon>Sparus</taxon>
    </lineage>
</organism>
<dbReference type="GeneTree" id="ENSGT00940000154738"/>
<dbReference type="SUPFAM" id="SSF52151">
    <property type="entry name" value="FabD/lysophospholipase-like"/>
    <property type="match status" value="1"/>
</dbReference>
<feature type="compositionally biased region" description="Polar residues" evidence="6">
    <location>
        <begin position="228"/>
        <end position="251"/>
    </location>
</feature>
<keyword evidence="2 4" id="KW-0442">Lipid degradation</keyword>
<dbReference type="GO" id="GO:0019369">
    <property type="term" value="P:arachidonate metabolic process"/>
    <property type="evidence" value="ECO:0007669"/>
    <property type="project" value="TreeGrafter"/>
</dbReference>
<feature type="short sequence motif" description="GXGXXG" evidence="4">
    <location>
        <begin position="436"/>
        <end position="441"/>
    </location>
</feature>
<dbReference type="PANTHER" id="PTHR24185:SF1">
    <property type="entry name" value="CALCIUM-INDEPENDENT PHOSPHOLIPASE A2-GAMMA"/>
    <property type="match status" value="1"/>
</dbReference>
<reference evidence="8" key="2">
    <citation type="submission" date="2025-08" db="UniProtKB">
        <authorList>
            <consortium name="Ensembl"/>
        </authorList>
    </citation>
    <scope>IDENTIFICATION</scope>
</reference>
<evidence type="ECO:0000256" key="6">
    <source>
        <dbReference type="SAM" id="MobiDB-lite"/>
    </source>
</evidence>
<dbReference type="GO" id="GO:0016042">
    <property type="term" value="P:lipid catabolic process"/>
    <property type="evidence" value="ECO:0007669"/>
    <property type="project" value="UniProtKB-UniRule"/>
</dbReference>
<feature type="region of interest" description="Disordered" evidence="6">
    <location>
        <begin position="226"/>
        <end position="256"/>
    </location>
</feature>
<feature type="coiled-coil region" evidence="5">
    <location>
        <begin position="312"/>
        <end position="343"/>
    </location>
</feature>
<dbReference type="InterPro" id="IPR045217">
    <property type="entry name" value="PNPLA8-like"/>
</dbReference>
<dbReference type="GO" id="GO:0016020">
    <property type="term" value="C:membrane"/>
    <property type="evidence" value="ECO:0007669"/>
    <property type="project" value="TreeGrafter"/>
</dbReference>
<dbReference type="Gene3D" id="3.40.1090.10">
    <property type="entry name" value="Cytosolic phospholipase A2 catalytic domain"/>
    <property type="match status" value="1"/>
</dbReference>
<accession>A0A671VFW6</accession>
<dbReference type="Pfam" id="PF01734">
    <property type="entry name" value="Patatin"/>
    <property type="match status" value="1"/>
</dbReference>
<feature type="region of interest" description="Disordered" evidence="6">
    <location>
        <begin position="163"/>
        <end position="186"/>
    </location>
</feature>
<evidence type="ECO:0000256" key="3">
    <source>
        <dbReference type="ARBA" id="ARBA00023098"/>
    </source>
</evidence>
<evidence type="ECO:0000313" key="8">
    <source>
        <dbReference type="Ensembl" id="ENSSAUP00010025029.1"/>
    </source>
</evidence>
<protein>
    <submittedName>
        <fullName evidence="8">Calcium-independent phospholipase A2-gamma-like</fullName>
    </submittedName>
</protein>
<dbReference type="CDD" id="cd07211">
    <property type="entry name" value="Pat_PNPLA8"/>
    <property type="match status" value="1"/>
</dbReference>
<feature type="active site" description="Nucleophile" evidence="4">
    <location>
        <position position="470"/>
    </location>
</feature>
<feature type="short sequence motif" description="GXSXG" evidence="4">
    <location>
        <begin position="468"/>
        <end position="472"/>
    </location>
</feature>
<evidence type="ECO:0000259" key="7">
    <source>
        <dbReference type="PROSITE" id="PS51635"/>
    </source>
</evidence>
<dbReference type="Ensembl" id="ENSSAUT00010026444.1">
    <property type="protein sequence ID" value="ENSSAUP00010025029.1"/>
    <property type="gene ID" value="ENSSAUG00010010719.1"/>
</dbReference>
<dbReference type="AlphaFoldDB" id="A0A671VFW6"/>
<name>A0A671VFW6_SPAAU</name>
<evidence type="ECO:0000256" key="2">
    <source>
        <dbReference type="ARBA" id="ARBA00022963"/>
    </source>
</evidence>
<proteinExistence type="predicted"/>
<keyword evidence="9" id="KW-1185">Reference proteome</keyword>
<dbReference type="PROSITE" id="PS51635">
    <property type="entry name" value="PNPLA"/>
    <property type="match status" value="1"/>
</dbReference>
<evidence type="ECO:0000256" key="1">
    <source>
        <dbReference type="ARBA" id="ARBA00022801"/>
    </source>
</evidence>
<sequence length="768" mass="85852">MSHKWAANTWVKVSRSFHLWQRHAPKSAASPPLSGTSHCRVRLLQPYFNKVGYLSWRHIQHLRITGRKGWFFKSNQFRQRLGLHTSTLCLNTSASRWSAGLSQQMSRVRNTLDTVSKAVSGTHTELLSKIARLKPSALKSLYSNFCCYEKRLRRVVPAVKATVTRKQEELKPPPSDSESKSPASKQTTALFHPSTFSVNLDETYNYLAHHINSYFSSSAKTQDKKVNNVDSSSASSHGQKTSNLISVSDKTVSAAPVNPTSSKKGLGHYLSYSAPTVQAFVGSYIAPLVPKFRTAESRSAAVEVKKSEDAPVKQAEAALSKEQKAAEEKAKKLLRQREKIIARVSVDNRTRALVQGLHRASDVRVYINRVEDLSYHLLEFPETSGVAVKEKVIPCLLRLKQASDPGLRAAVREALALVGYHTPVKGRGIRILSIDGGGLRGILALQTLQKLEALTGKPIYKLFDYVCGVSTGAILGFMLGVFQIPLNECDDLYRKLGSDVFKQNVIVGTVKMGWSHAFYDSEAWENILKEKMGSHLLVETSRNPECPKVAAVSTIVNRGTLRAYVFRNYNLHPGVRSHYLGGCQHQLWQAIRATSAAPGYFQEFTLGNDLHQDGGLLINNPTALAIHECKSLWPNTPLECVVSLGTGRFETPGKSSSTYTSLKTKLTHVISSATDTEEVHAMLDAFLPPNTYFRFNPYMSEDISMDENRQEKLNLLQAEGVRYLERNEEKLKKVTRILTREKSSVHRMADWARLRADMYNLSFRSPKF</sequence>
<evidence type="ECO:0000313" key="9">
    <source>
        <dbReference type="Proteomes" id="UP000472265"/>
    </source>
</evidence>
<keyword evidence="5" id="KW-0175">Coiled coil</keyword>
<feature type="short sequence motif" description="DGA/G" evidence="4">
    <location>
        <begin position="613"/>
        <end position="615"/>
    </location>
</feature>
<evidence type="ECO:0000256" key="4">
    <source>
        <dbReference type="PROSITE-ProRule" id="PRU01161"/>
    </source>
</evidence>
<keyword evidence="1 4" id="KW-0378">Hydrolase</keyword>
<reference evidence="8" key="1">
    <citation type="submission" date="2021-04" db="EMBL/GenBank/DDBJ databases">
        <authorList>
            <consortium name="Wellcome Sanger Institute Data Sharing"/>
        </authorList>
    </citation>
    <scope>NUCLEOTIDE SEQUENCE [LARGE SCALE GENOMIC DNA]</scope>
</reference>
<dbReference type="GO" id="GO:0047499">
    <property type="term" value="F:calcium-independent phospholipase A2 activity"/>
    <property type="evidence" value="ECO:0007669"/>
    <property type="project" value="TreeGrafter"/>
</dbReference>
<dbReference type="InterPro" id="IPR016035">
    <property type="entry name" value="Acyl_Trfase/lysoPLipase"/>
</dbReference>
<dbReference type="InterPro" id="IPR002641">
    <property type="entry name" value="PNPLA_dom"/>
</dbReference>